<sequence length="40" mass="4836">MDHSFFYPNLSEWNFQTNKLHGKDKKKADFNLLSENHVRV</sequence>
<reference evidence="1" key="1">
    <citation type="submission" date="2010-06" db="EMBL/GenBank/DDBJ databases">
        <authorList>
            <person name="Muzny D."/>
            <person name="Qin X."/>
            <person name="Buhay C."/>
            <person name="Dugan-Rocha S."/>
            <person name="Ding Y."/>
            <person name="Chen G."/>
            <person name="Hawes A."/>
            <person name="Holder M."/>
            <person name="Jhangiani S."/>
            <person name="Johnson A."/>
            <person name="Khan Z."/>
            <person name="Li Z."/>
            <person name="Liu W."/>
            <person name="Liu X."/>
            <person name="Perez L."/>
            <person name="Shen H."/>
            <person name="Wang Q."/>
            <person name="Watt J."/>
            <person name="Xi L."/>
            <person name="Xin Y."/>
            <person name="Zhou J."/>
            <person name="Deng J."/>
            <person name="Jiang H."/>
            <person name="Liu Y."/>
            <person name="Qu J."/>
            <person name="Song X.-Z."/>
            <person name="Zhang L."/>
            <person name="Villasana D."/>
            <person name="Johnson A."/>
            <person name="Liu J."/>
            <person name="Liyanage D."/>
            <person name="Lorensuhewa L."/>
            <person name="Robinson T."/>
            <person name="Song A."/>
            <person name="Song B.-B."/>
            <person name="Dinh H."/>
            <person name="Thornton R."/>
            <person name="Coyle M."/>
            <person name="Francisco L."/>
            <person name="Jackson L."/>
            <person name="Javaid M."/>
            <person name="Korchina V."/>
            <person name="Kovar C."/>
            <person name="Mata R."/>
            <person name="Mathew T."/>
            <person name="Ngo R."/>
            <person name="Nguyen L."/>
            <person name="Nguyen N."/>
            <person name="Okwuonu G."/>
            <person name="Ongeri F."/>
            <person name="Pham C."/>
            <person name="Simmons D."/>
            <person name="Wilczek-Boney K."/>
            <person name="Hale W."/>
            <person name="Jakkamsetti A."/>
            <person name="Pham P."/>
            <person name="Ruth R."/>
            <person name="San Lucas F."/>
            <person name="Warren J."/>
            <person name="Zhang J."/>
            <person name="Zhao Z."/>
            <person name="Zhou C."/>
            <person name="Zhu D."/>
            <person name="Lee S."/>
            <person name="Bess C."/>
            <person name="Blankenburg K."/>
            <person name="Forbes L."/>
            <person name="Fu Q."/>
            <person name="Gubbala S."/>
            <person name="Hirani K."/>
            <person name="Jayaseelan J.C."/>
            <person name="Lara F."/>
            <person name="Munidasa M."/>
            <person name="Palculict T."/>
            <person name="Patil S."/>
            <person name="Pu L.-L."/>
            <person name="Saada N."/>
            <person name="Tang L."/>
            <person name="Weissenberger G."/>
            <person name="Zhu Y."/>
            <person name="Hemphill L."/>
            <person name="Shang Y."/>
            <person name="Youmans B."/>
            <person name="Ayvaz T."/>
            <person name="Ross M."/>
            <person name="Santibanez J."/>
            <person name="Aqrawi P."/>
            <person name="Gross S."/>
            <person name="Joshi V."/>
            <person name="Fowler G."/>
            <person name="Nazareth L."/>
            <person name="Reid J."/>
            <person name="Worley K."/>
            <person name="Petrosino J."/>
            <person name="Highlander S."/>
            <person name="Gibbs R."/>
        </authorList>
    </citation>
    <scope>NUCLEOTIDE SEQUENCE [LARGE SCALE GENOMIC DNA]</scope>
    <source>
        <strain evidence="1">DSM 20601</strain>
    </source>
</reference>
<dbReference type="HOGENOM" id="CLU_3291932_0_0_9"/>
<dbReference type="EMBL" id="ACCR02000003">
    <property type="protein sequence ID" value="EFI83974.1"/>
    <property type="molecule type" value="Genomic_DNA"/>
</dbReference>
<dbReference type="Proteomes" id="UP000010119">
    <property type="component" value="Unassembled WGS sequence"/>
</dbReference>
<organism evidence="1 2">
    <name type="scientific">Listeria grayi DSM 20601</name>
    <dbReference type="NCBI Taxonomy" id="525367"/>
    <lineage>
        <taxon>Bacteria</taxon>
        <taxon>Bacillati</taxon>
        <taxon>Bacillota</taxon>
        <taxon>Bacilli</taxon>
        <taxon>Bacillales</taxon>
        <taxon>Listeriaceae</taxon>
        <taxon>Listeria</taxon>
    </lineage>
</organism>
<evidence type="ECO:0000313" key="2">
    <source>
        <dbReference type="Proteomes" id="UP000010119"/>
    </source>
</evidence>
<dbReference type="AlphaFoldDB" id="D7UW20"/>
<name>D7UW20_LISGR</name>
<gene>
    <name evidence="1" type="ORF">HMPREF0556_10527</name>
</gene>
<comment type="caution">
    <text evidence="1">The sequence shown here is derived from an EMBL/GenBank/DDBJ whole genome shotgun (WGS) entry which is preliminary data.</text>
</comment>
<accession>D7UW20</accession>
<protein>
    <submittedName>
        <fullName evidence="1">Uncharacterized protein</fullName>
    </submittedName>
</protein>
<proteinExistence type="predicted"/>
<keyword evidence="2" id="KW-1185">Reference proteome</keyword>
<evidence type="ECO:0000313" key="1">
    <source>
        <dbReference type="EMBL" id="EFI83974.1"/>
    </source>
</evidence>